<evidence type="ECO:0000256" key="4">
    <source>
        <dbReference type="ARBA" id="ARBA00023136"/>
    </source>
</evidence>
<keyword evidence="3" id="KW-0677">Repeat</keyword>
<sequence length="198" mass="20587">MPTTTPATTIPQASAPVAANPLAPLQQQQVAGPGGMAAAMGATAAQVPAVPGVVMPGAAAVAPAQPPKPQPPPPPAGPPANISVATVDTSRVPPDQQPIVASLVNLHASCTPFATNPAKKREMDDNSKKIGQLLWRLNAGEVSEGVVPKLMQLCMAIDAADWHAANHIQVQMTTTDWDECGYWLSAVKRLIKMRMQGM</sequence>
<accession>A0ABQ7GHC6</accession>
<keyword evidence="9" id="KW-1185">Reference proteome</keyword>
<gene>
    <name evidence="8" type="ORF">DUNSADRAFT_9484</name>
</gene>
<feature type="domain" description="SRA1/Sec31" evidence="7">
    <location>
        <begin position="64"/>
        <end position="192"/>
    </location>
</feature>
<dbReference type="Proteomes" id="UP000815325">
    <property type="component" value="Unassembled WGS sequence"/>
</dbReference>
<organism evidence="8 9">
    <name type="scientific">Dunaliella salina</name>
    <name type="common">Green alga</name>
    <name type="synonym">Protococcus salinus</name>
    <dbReference type="NCBI Taxonomy" id="3046"/>
    <lineage>
        <taxon>Eukaryota</taxon>
        <taxon>Viridiplantae</taxon>
        <taxon>Chlorophyta</taxon>
        <taxon>core chlorophytes</taxon>
        <taxon>Chlorophyceae</taxon>
        <taxon>CS clade</taxon>
        <taxon>Chlamydomonadales</taxon>
        <taxon>Dunaliellaceae</taxon>
        <taxon>Dunaliella</taxon>
    </lineage>
</organism>
<reference evidence="8" key="1">
    <citation type="submission" date="2017-08" db="EMBL/GenBank/DDBJ databases">
        <authorList>
            <person name="Polle J.E."/>
            <person name="Barry K."/>
            <person name="Cushman J."/>
            <person name="Schmutz J."/>
            <person name="Tran D."/>
            <person name="Hathwaick L.T."/>
            <person name="Yim W.C."/>
            <person name="Jenkins J."/>
            <person name="Mckie-Krisberg Z.M."/>
            <person name="Prochnik S."/>
            <person name="Lindquist E."/>
            <person name="Dockter R.B."/>
            <person name="Adam C."/>
            <person name="Molina H."/>
            <person name="Bunkerborg J."/>
            <person name="Jin E."/>
            <person name="Buchheim M."/>
            <person name="Magnuson J."/>
        </authorList>
    </citation>
    <scope>NUCLEOTIDE SEQUENCE</scope>
    <source>
        <strain evidence="8">CCAP 19/18</strain>
    </source>
</reference>
<proteinExistence type="predicted"/>
<dbReference type="InterPro" id="IPR040251">
    <property type="entry name" value="SEC31-like"/>
</dbReference>
<dbReference type="PANTHER" id="PTHR13923">
    <property type="entry name" value="SEC31-RELATED PROTEIN"/>
    <property type="match status" value="1"/>
</dbReference>
<feature type="compositionally biased region" description="Pro residues" evidence="6">
    <location>
        <begin position="64"/>
        <end position="78"/>
    </location>
</feature>
<evidence type="ECO:0000259" key="7">
    <source>
        <dbReference type="Pfam" id="PF07304"/>
    </source>
</evidence>
<comment type="subcellular location">
    <subcellularLocation>
        <location evidence="5">Endomembrane system</location>
        <topology evidence="5">Peripheral membrane protein</topology>
        <orientation evidence="5">Cytoplasmic side</orientation>
    </subcellularLocation>
</comment>
<dbReference type="Gene3D" id="1.20.940.10">
    <property type="entry name" value="Functional domain of the splicing factor Prp18"/>
    <property type="match status" value="1"/>
</dbReference>
<evidence type="ECO:0000313" key="9">
    <source>
        <dbReference type="Proteomes" id="UP000815325"/>
    </source>
</evidence>
<evidence type="ECO:0000256" key="3">
    <source>
        <dbReference type="ARBA" id="ARBA00022737"/>
    </source>
</evidence>
<evidence type="ECO:0000256" key="5">
    <source>
        <dbReference type="ARBA" id="ARBA00029433"/>
    </source>
</evidence>
<evidence type="ECO:0000313" key="8">
    <source>
        <dbReference type="EMBL" id="KAF5833999.1"/>
    </source>
</evidence>
<dbReference type="InterPro" id="IPR009917">
    <property type="entry name" value="SRA1/Sec31"/>
</dbReference>
<evidence type="ECO:0000256" key="1">
    <source>
        <dbReference type="ARBA" id="ARBA00022448"/>
    </source>
</evidence>
<keyword evidence="2" id="KW-0853">WD repeat</keyword>
<evidence type="ECO:0000256" key="6">
    <source>
        <dbReference type="SAM" id="MobiDB-lite"/>
    </source>
</evidence>
<keyword evidence="4" id="KW-0472">Membrane</keyword>
<dbReference type="Pfam" id="PF07304">
    <property type="entry name" value="SRA1"/>
    <property type="match status" value="1"/>
</dbReference>
<dbReference type="EMBL" id="MU069780">
    <property type="protein sequence ID" value="KAF5833999.1"/>
    <property type="molecule type" value="Genomic_DNA"/>
</dbReference>
<protein>
    <recommendedName>
        <fullName evidence="7">SRA1/Sec31 domain-containing protein</fullName>
    </recommendedName>
</protein>
<name>A0ABQ7GHC6_DUNSA</name>
<feature type="region of interest" description="Disordered" evidence="6">
    <location>
        <begin position="60"/>
        <end position="80"/>
    </location>
</feature>
<keyword evidence="1" id="KW-0813">Transport</keyword>
<dbReference type="PANTHER" id="PTHR13923:SF11">
    <property type="entry name" value="SECRETORY 31, ISOFORM D"/>
    <property type="match status" value="1"/>
</dbReference>
<evidence type="ECO:0000256" key="2">
    <source>
        <dbReference type="ARBA" id="ARBA00022574"/>
    </source>
</evidence>
<comment type="caution">
    <text evidence="8">The sequence shown here is derived from an EMBL/GenBank/DDBJ whole genome shotgun (WGS) entry which is preliminary data.</text>
</comment>